<keyword evidence="2" id="KW-1185">Reference proteome</keyword>
<evidence type="ECO:0000313" key="1">
    <source>
        <dbReference type="EMBL" id="MFM9328934.1"/>
    </source>
</evidence>
<dbReference type="Proteomes" id="UP001631969">
    <property type="component" value="Unassembled WGS sequence"/>
</dbReference>
<organism evidence="1 2">
    <name type="scientific">Paenibacillus mesotrionivorans</name>
    <dbReference type="NCBI Taxonomy" id="3160968"/>
    <lineage>
        <taxon>Bacteria</taxon>
        <taxon>Bacillati</taxon>
        <taxon>Bacillota</taxon>
        <taxon>Bacilli</taxon>
        <taxon>Bacillales</taxon>
        <taxon>Paenibacillaceae</taxon>
        <taxon>Paenibacillus</taxon>
    </lineage>
</organism>
<evidence type="ECO:0000313" key="2">
    <source>
        <dbReference type="Proteomes" id="UP001631969"/>
    </source>
</evidence>
<protein>
    <submittedName>
        <fullName evidence="1">ABC transporter substrate-binding protein</fullName>
    </submittedName>
</protein>
<gene>
    <name evidence="1" type="ORF">ACI1P1_11580</name>
</gene>
<accession>A0ACC7NZZ9</accession>
<dbReference type="EMBL" id="JBJURJ010000006">
    <property type="protein sequence ID" value="MFM9328934.1"/>
    <property type="molecule type" value="Genomic_DNA"/>
</dbReference>
<proteinExistence type="predicted"/>
<name>A0ACC7NZZ9_9BACL</name>
<reference evidence="1" key="1">
    <citation type="submission" date="2024-12" db="EMBL/GenBank/DDBJ databases">
        <authorList>
            <person name="Wu N."/>
        </authorList>
    </citation>
    <scope>NUCLEOTIDE SEQUENCE</scope>
    <source>
        <strain evidence="1">P15</strain>
    </source>
</reference>
<comment type="caution">
    <text evidence="1">The sequence shown here is derived from an EMBL/GenBank/DDBJ whole genome shotgun (WGS) entry which is preliminary data.</text>
</comment>
<sequence>MNNRYTKKWFAILAGATALSLTLAACGSNSNDTGGASSSPAASSAASAPASAASTAPAERTLKDGLGHDVKIPANPKRIIASYLEDHLVAIGVMPIAQWGTSKGSKQDYLNDHLSAIPPVPSDLPFEAVAGFNPDLLIIGDTSTVAGDKYSQYSKIAPTFVLGDEINGDWRQALLKVGEVLDKKAEAQKALDTYDQKAKDAKDKLQKASGAKSAAAIWLVGNKFFVVSEARSSGTVLYKDLGFTVPAAVKEISAAGKANWNSISMEKLATLDADYIFLVNSDTATGSEALKDPVWGTIPAVKNNQVFQFNKAKSWLYSGAVANSMIIDDVLKSIVK</sequence>